<keyword evidence="2" id="KW-1185">Reference proteome</keyword>
<accession>A0AAD6PSW8</accession>
<dbReference type="Proteomes" id="UP001164929">
    <property type="component" value="Chromosome 17"/>
</dbReference>
<organism evidence="1 2">
    <name type="scientific">Populus alba x Populus x berolinensis</name>
    <dbReference type="NCBI Taxonomy" id="444605"/>
    <lineage>
        <taxon>Eukaryota</taxon>
        <taxon>Viridiplantae</taxon>
        <taxon>Streptophyta</taxon>
        <taxon>Embryophyta</taxon>
        <taxon>Tracheophyta</taxon>
        <taxon>Spermatophyta</taxon>
        <taxon>Magnoliopsida</taxon>
        <taxon>eudicotyledons</taxon>
        <taxon>Gunneridae</taxon>
        <taxon>Pentapetalae</taxon>
        <taxon>rosids</taxon>
        <taxon>fabids</taxon>
        <taxon>Malpighiales</taxon>
        <taxon>Salicaceae</taxon>
        <taxon>Saliceae</taxon>
        <taxon>Populus</taxon>
    </lineage>
</organism>
<evidence type="ECO:0000313" key="1">
    <source>
        <dbReference type="EMBL" id="KAJ6960013.1"/>
    </source>
</evidence>
<name>A0AAD6PSW8_9ROSI</name>
<protein>
    <submittedName>
        <fullName evidence="1">Uncharacterized protein</fullName>
    </submittedName>
</protein>
<sequence>MPQQFGLQELQTIQESLTYLSGNDSYHQGHSRALCCFLDLFIQQKNRKTTTKQQKEETYSKIYATNRICIHRF</sequence>
<comment type="caution">
    <text evidence="1">The sequence shown here is derived from an EMBL/GenBank/DDBJ whole genome shotgun (WGS) entry which is preliminary data.</text>
</comment>
<proteinExistence type="predicted"/>
<dbReference type="EMBL" id="JAQIZT010000017">
    <property type="protein sequence ID" value="KAJ6960013.1"/>
    <property type="molecule type" value="Genomic_DNA"/>
</dbReference>
<evidence type="ECO:0000313" key="2">
    <source>
        <dbReference type="Proteomes" id="UP001164929"/>
    </source>
</evidence>
<gene>
    <name evidence="1" type="ORF">NC653_038154</name>
</gene>
<dbReference type="AlphaFoldDB" id="A0AAD6PSW8"/>
<reference evidence="1" key="1">
    <citation type="journal article" date="2023" name="Mol. Ecol. Resour.">
        <title>Chromosome-level genome assembly of a triploid poplar Populus alba 'Berolinensis'.</title>
        <authorList>
            <person name="Chen S."/>
            <person name="Yu Y."/>
            <person name="Wang X."/>
            <person name="Wang S."/>
            <person name="Zhang T."/>
            <person name="Zhou Y."/>
            <person name="He R."/>
            <person name="Meng N."/>
            <person name="Wang Y."/>
            <person name="Liu W."/>
            <person name="Liu Z."/>
            <person name="Liu J."/>
            <person name="Guo Q."/>
            <person name="Huang H."/>
            <person name="Sederoff R.R."/>
            <person name="Wang G."/>
            <person name="Qu G."/>
            <person name="Chen S."/>
        </authorList>
    </citation>
    <scope>NUCLEOTIDE SEQUENCE</scope>
    <source>
        <strain evidence="1">SC-2020</strain>
    </source>
</reference>